<dbReference type="GO" id="GO:0016020">
    <property type="term" value="C:membrane"/>
    <property type="evidence" value="ECO:0007669"/>
    <property type="project" value="TreeGrafter"/>
</dbReference>
<sequence length="155" mass="16983">MEALIPLLHFSSSPTILNVSSQFALLKNIQNEFTRGVLSDIESLNKEKIDEVIEEFLKDFKELKEGSLKIKGRPNYDSAYTVSKAAVNAYTRLLATKLPNVHMNCVCPGFVKTDINNNLGTLSVDEAAETLANIALLTDGATSGLFFTKDGVIPF</sequence>
<dbReference type="PROSITE" id="PS00061">
    <property type="entry name" value="ADH_SHORT"/>
    <property type="match status" value="1"/>
</dbReference>
<protein>
    <submittedName>
        <fullName evidence="4">Uncharacterized protein</fullName>
    </submittedName>
</protein>
<dbReference type="AlphaFoldDB" id="A0AAE1JAK8"/>
<dbReference type="PANTHER" id="PTHR43490:SF105">
    <property type="entry name" value="SHORT CHAIN DEHYDROGENASE_REDUCTASE"/>
    <property type="match status" value="1"/>
</dbReference>
<dbReference type="Gene3D" id="3.40.50.720">
    <property type="entry name" value="NAD(P)-binding Rossmann-like Domain"/>
    <property type="match status" value="1"/>
</dbReference>
<dbReference type="SUPFAM" id="SSF51735">
    <property type="entry name" value="NAD(P)-binding Rossmann-fold domains"/>
    <property type="match status" value="1"/>
</dbReference>
<dbReference type="EMBL" id="JAWXYG010000007">
    <property type="protein sequence ID" value="KAK4266805.1"/>
    <property type="molecule type" value="Genomic_DNA"/>
</dbReference>
<accession>A0AAE1JAK8</accession>
<dbReference type="InterPro" id="IPR002347">
    <property type="entry name" value="SDR_fam"/>
</dbReference>
<dbReference type="PANTHER" id="PTHR43490">
    <property type="entry name" value="(+)-NEOMENTHOL DEHYDROGENASE"/>
    <property type="match status" value="1"/>
</dbReference>
<evidence type="ECO:0000313" key="5">
    <source>
        <dbReference type="Proteomes" id="UP001293593"/>
    </source>
</evidence>
<comment type="similarity">
    <text evidence="1">Belongs to the short-chain dehydrogenases/reductases (SDR) family.</text>
</comment>
<keyword evidence="2" id="KW-0521">NADP</keyword>
<name>A0AAE1JAK8_9FABA</name>
<keyword evidence="3" id="KW-0560">Oxidoreductase</keyword>
<organism evidence="4 5">
    <name type="scientific">Acacia crassicarpa</name>
    <name type="common">northern wattle</name>
    <dbReference type="NCBI Taxonomy" id="499986"/>
    <lineage>
        <taxon>Eukaryota</taxon>
        <taxon>Viridiplantae</taxon>
        <taxon>Streptophyta</taxon>
        <taxon>Embryophyta</taxon>
        <taxon>Tracheophyta</taxon>
        <taxon>Spermatophyta</taxon>
        <taxon>Magnoliopsida</taxon>
        <taxon>eudicotyledons</taxon>
        <taxon>Gunneridae</taxon>
        <taxon>Pentapetalae</taxon>
        <taxon>rosids</taxon>
        <taxon>fabids</taxon>
        <taxon>Fabales</taxon>
        <taxon>Fabaceae</taxon>
        <taxon>Caesalpinioideae</taxon>
        <taxon>mimosoid clade</taxon>
        <taxon>Acacieae</taxon>
        <taxon>Acacia</taxon>
    </lineage>
</organism>
<evidence type="ECO:0000256" key="2">
    <source>
        <dbReference type="ARBA" id="ARBA00022857"/>
    </source>
</evidence>
<dbReference type="Pfam" id="PF13561">
    <property type="entry name" value="adh_short_C2"/>
    <property type="match status" value="1"/>
</dbReference>
<evidence type="ECO:0000256" key="1">
    <source>
        <dbReference type="ARBA" id="ARBA00006484"/>
    </source>
</evidence>
<evidence type="ECO:0000256" key="3">
    <source>
        <dbReference type="ARBA" id="ARBA00023002"/>
    </source>
</evidence>
<keyword evidence="5" id="KW-1185">Reference proteome</keyword>
<reference evidence="4" key="1">
    <citation type="submission" date="2023-10" db="EMBL/GenBank/DDBJ databases">
        <title>Chromosome-level genome of the transformable northern wattle, Acacia crassicarpa.</title>
        <authorList>
            <person name="Massaro I."/>
            <person name="Sinha N.R."/>
            <person name="Poethig S."/>
            <person name="Leichty A.R."/>
        </authorList>
    </citation>
    <scope>NUCLEOTIDE SEQUENCE</scope>
    <source>
        <strain evidence="4">Acra3RX</strain>
        <tissue evidence="4">Leaf</tissue>
    </source>
</reference>
<dbReference type="InterPro" id="IPR036291">
    <property type="entry name" value="NAD(P)-bd_dom_sf"/>
</dbReference>
<dbReference type="InterPro" id="IPR020904">
    <property type="entry name" value="Sc_DH/Rdtase_CS"/>
</dbReference>
<comment type="caution">
    <text evidence="4">The sequence shown here is derived from an EMBL/GenBank/DDBJ whole genome shotgun (WGS) entry which is preliminary data.</text>
</comment>
<dbReference type="Proteomes" id="UP001293593">
    <property type="component" value="Unassembled WGS sequence"/>
</dbReference>
<dbReference type="GO" id="GO:0016491">
    <property type="term" value="F:oxidoreductase activity"/>
    <property type="evidence" value="ECO:0007669"/>
    <property type="project" value="UniProtKB-KW"/>
</dbReference>
<evidence type="ECO:0000313" key="4">
    <source>
        <dbReference type="EMBL" id="KAK4266805.1"/>
    </source>
</evidence>
<gene>
    <name evidence="4" type="ORF">QN277_023678</name>
</gene>
<proteinExistence type="inferred from homology"/>